<gene>
    <name evidence="1" type="ORF">AGR4A_pTi0073</name>
</gene>
<organism evidence="1 2">
    <name type="scientific">Agrobacterium tumefaciens str. B6</name>
    <dbReference type="NCBI Taxonomy" id="1183423"/>
    <lineage>
        <taxon>Bacteria</taxon>
        <taxon>Pseudomonadati</taxon>
        <taxon>Pseudomonadota</taxon>
        <taxon>Alphaproteobacteria</taxon>
        <taxon>Hyphomicrobiales</taxon>
        <taxon>Rhizobiaceae</taxon>
        <taxon>Rhizobium/Agrobacterium group</taxon>
        <taxon>Agrobacterium</taxon>
        <taxon>Agrobacterium tumefaciens complex</taxon>
    </lineage>
</organism>
<name>A0A822VED3_AGRTU</name>
<evidence type="ECO:0000313" key="2">
    <source>
        <dbReference type="Proteomes" id="UP000192074"/>
    </source>
</evidence>
<protein>
    <submittedName>
        <fullName evidence="1">Uncharacterized protein</fullName>
    </submittedName>
</protein>
<comment type="caution">
    <text evidence="1">The sequence shown here is derived from an EMBL/GenBank/DDBJ whole genome shotgun (WGS) entry which is preliminary data.</text>
</comment>
<reference evidence="1 2" key="1">
    <citation type="submission" date="2016-01" db="EMBL/GenBank/DDBJ databases">
        <authorList>
            <person name="Regsiter A."/>
            <person name="william w."/>
        </authorList>
    </citation>
    <scope>NUCLEOTIDE SEQUENCE [LARGE SCALE GENOMIC DNA]</scope>
    <source>
        <strain evidence="1 2">B6</strain>
    </source>
</reference>
<accession>A0A822VED3</accession>
<proteinExistence type="predicted"/>
<sequence>MPSTLLWYSNGGRFYGPWDGRHTGVLGVEECCSYFGYGHAASLAENALSREGIATAIDLAADIEIKSVIGAPTRLGRTLRSVRSSAKTIISSYQTVREIHDCRSIPLFSISENNQP</sequence>
<dbReference type="Proteomes" id="UP000192074">
    <property type="component" value="Unassembled WGS sequence"/>
</dbReference>
<dbReference type="EMBL" id="FCNL01000043">
    <property type="protein sequence ID" value="CVI25475.1"/>
    <property type="molecule type" value="Genomic_DNA"/>
</dbReference>
<dbReference type="AlphaFoldDB" id="A0A822VED3"/>
<evidence type="ECO:0000313" key="1">
    <source>
        <dbReference type="EMBL" id="CVI25475.1"/>
    </source>
</evidence>